<keyword evidence="2" id="KW-0012">Acyltransferase</keyword>
<dbReference type="Pfam" id="PF00583">
    <property type="entry name" value="Acetyltransf_1"/>
    <property type="match status" value="1"/>
</dbReference>
<evidence type="ECO:0000256" key="1">
    <source>
        <dbReference type="ARBA" id="ARBA00022679"/>
    </source>
</evidence>
<reference evidence="4 5" key="1">
    <citation type="submission" date="2017-01" db="EMBL/GenBank/DDBJ databases">
        <authorList>
            <person name="Varghese N."/>
            <person name="Submissions S."/>
        </authorList>
    </citation>
    <scope>NUCLEOTIDE SEQUENCE [LARGE SCALE GENOMIC DNA]</scope>
    <source>
        <strain evidence="4 5">ATCC 35905</strain>
    </source>
</reference>
<gene>
    <name evidence="4" type="ORF">SAMN05421828_10658</name>
</gene>
<dbReference type="PANTHER" id="PTHR43420:SF44">
    <property type="entry name" value="ACETYLTRANSFERASE YPEA"/>
    <property type="match status" value="1"/>
</dbReference>
<dbReference type="RefSeq" id="WP_029312273.1">
    <property type="nucleotide sequence ID" value="NZ_FTNE01000006.1"/>
</dbReference>
<sequence length="144" mass="15212">MSEHVIAASVLCADLLAEVHLACFGAAAWSAASFVDLFTSGLVFGYVIEPGGLVLARAVADEAEILTIGVAPAVRRQGLARRLLGLALDKSRQRGAATMFLEVAADNAPALGLYRSCGFKDCGIRRDYYGPGADALLLRRLLCE</sequence>
<dbReference type="GO" id="GO:0016747">
    <property type="term" value="F:acyltransferase activity, transferring groups other than amino-acyl groups"/>
    <property type="evidence" value="ECO:0007669"/>
    <property type="project" value="InterPro"/>
</dbReference>
<dbReference type="AlphaFoldDB" id="A0A8G2FLB5"/>
<evidence type="ECO:0000259" key="3">
    <source>
        <dbReference type="PROSITE" id="PS51186"/>
    </source>
</evidence>
<evidence type="ECO:0000313" key="5">
    <source>
        <dbReference type="Proteomes" id="UP000186308"/>
    </source>
</evidence>
<dbReference type="PANTHER" id="PTHR43420">
    <property type="entry name" value="ACETYLTRANSFERASE"/>
    <property type="match status" value="1"/>
</dbReference>
<dbReference type="EMBL" id="FTNE01000006">
    <property type="protein sequence ID" value="SIQ55279.1"/>
    <property type="molecule type" value="Genomic_DNA"/>
</dbReference>
<dbReference type="Proteomes" id="UP000186308">
    <property type="component" value="Unassembled WGS sequence"/>
</dbReference>
<dbReference type="PROSITE" id="PS51186">
    <property type="entry name" value="GNAT"/>
    <property type="match status" value="1"/>
</dbReference>
<organism evidence="4 5">
    <name type="scientific">Acidiphilium rubrum</name>
    <dbReference type="NCBI Taxonomy" id="526"/>
    <lineage>
        <taxon>Bacteria</taxon>
        <taxon>Pseudomonadati</taxon>
        <taxon>Pseudomonadota</taxon>
        <taxon>Alphaproteobacteria</taxon>
        <taxon>Acetobacterales</taxon>
        <taxon>Acidocellaceae</taxon>
        <taxon>Acidiphilium</taxon>
    </lineage>
</organism>
<dbReference type="SUPFAM" id="SSF55729">
    <property type="entry name" value="Acyl-CoA N-acyltransferases (Nat)"/>
    <property type="match status" value="1"/>
</dbReference>
<proteinExistence type="predicted"/>
<dbReference type="OrthoDB" id="9804026at2"/>
<keyword evidence="1 4" id="KW-0808">Transferase</keyword>
<accession>A0A8G2FLB5</accession>
<dbReference type="Gene3D" id="3.40.630.30">
    <property type="match status" value="1"/>
</dbReference>
<dbReference type="InterPro" id="IPR016181">
    <property type="entry name" value="Acyl_CoA_acyltransferase"/>
</dbReference>
<evidence type="ECO:0000256" key="2">
    <source>
        <dbReference type="ARBA" id="ARBA00023315"/>
    </source>
</evidence>
<protein>
    <submittedName>
        <fullName evidence="4">Ribosomal-protein-alanine N-acetyltransferase</fullName>
    </submittedName>
</protein>
<evidence type="ECO:0000313" key="4">
    <source>
        <dbReference type="EMBL" id="SIQ55279.1"/>
    </source>
</evidence>
<comment type="caution">
    <text evidence="4">The sequence shown here is derived from an EMBL/GenBank/DDBJ whole genome shotgun (WGS) entry which is preliminary data.</text>
</comment>
<dbReference type="InterPro" id="IPR000182">
    <property type="entry name" value="GNAT_dom"/>
</dbReference>
<dbReference type="InterPro" id="IPR050680">
    <property type="entry name" value="YpeA/RimI_acetyltransf"/>
</dbReference>
<feature type="domain" description="N-acetyltransferase" evidence="3">
    <location>
        <begin position="3"/>
        <end position="143"/>
    </location>
</feature>
<keyword evidence="5" id="KW-1185">Reference proteome</keyword>
<name>A0A8G2FLB5_ACIRU</name>